<evidence type="ECO:0000256" key="1">
    <source>
        <dbReference type="SAM" id="MobiDB-lite"/>
    </source>
</evidence>
<sequence>MAENSSPLSPRSRPLKAGPSCVSPCLEDSDGLGDGLSPPGGRVIRTPGSDAGSATHLVSPDIAAIEVYEEDDIVKSEHDVEVESDVDVPATRISTKKRKLRIKPDPPGSTLSTRQSLRDLRAHFPSKDNFWLEKFFFVKIDEASVGSNWVNKILTEWRTRGSGSCSF</sequence>
<feature type="compositionally biased region" description="Low complexity" evidence="1">
    <location>
        <begin position="1"/>
        <end position="12"/>
    </location>
</feature>
<dbReference type="AlphaFoldDB" id="A0A565B8M3"/>
<organism evidence="2 3">
    <name type="scientific">Arabis nemorensis</name>
    <dbReference type="NCBI Taxonomy" id="586526"/>
    <lineage>
        <taxon>Eukaryota</taxon>
        <taxon>Viridiplantae</taxon>
        <taxon>Streptophyta</taxon>
        <taxon>Embryophyta</taxon>
        <taxon>Tracheophyta</taxon>
        <taxon>Spermatophyta</taxon>
        <taxon>Magnoliopsida</taxon>
        <taxon>eudicotyledons</taxon>
        <taxon>Gunneridae</taxon>
        <taxon>Pentapetalae</taxon>
        <taxon>rosids</taxon>
        <taxon>malvids</taxon>
        <taxon>Brassicales</taxon>
        <taxon>Brassicaceae</taxon>
        <taxon>Arabideae</taxon>
        <taxon>Arabis</taxon>
    </lineage>
</organism>
<dbReference type="EMBL" id="CABITT030000003">
    <property type="protein sequence ID" value="VVA97999.1"/>
    <property type="molecule type" value="Genomic_DNA"/>
</dbReference>
<dbReference type="Proteomes" id="UP000489600">
    <property type="component" value="Unassembled WGS sequence"/>
</dbReference>
<gene>
    <name evidence="2" type="ORF">ANE_LOCUS8444</name>
</gene>
<keyword evidence="3" id="KW-1185">Reference proteome</keyword>
<proteinExistence type="predicted"/>
<feature type="region of interest" description="Disordered" evidence="1">
    <location>
        <begin position="1"/>
        <end position="57"/>
    </location>
</feature>
<accession>A0A565B8M3</accession>
<name>A0A565B8M3_9BRAS</name>
<comment type="caution">
    <text evidence="2">The sequence shown here is derived from an EMBL/GenBank/DDBJ whole genome shotgun (WGS) entry which is preliminary data.</text>
</comment>
<evidence type="ECO:0000313" key="3">
    <source>
        <dbReference type="Proteomes" id="UP000489600"/>
    </source>
</evidence>
<reference evidence="2" key="1">
    <citation type="submission" date="2019-07" db="EMBL/GenBank/DDBJ databases">
        <authorList>
            <person name="Dittberner H."/>
        </authorList>
    </citation>
    <scope>NUCLEOTIDE SEQUENCE [LARGE SCALE GENOMIC DNA]</scope>
</reference>
<evidence type="ECO:0000313" key="2">
    <source>
        <dbReference type="EMBL" id="VVA97999.1"/>
    </source>
</evidence>
<protein>
    <submittedName>
        <fullName evidence="2">Uncharacterized protein</fullName>
    </submittedName>
</protein>